<proteinExistence type="predicted"/>
<organism evidence="2 3">
    <name type="scientific">Crepidotus variabilis</name>
    <dbReference type="NCBI Taxonomy" id="179855"/>
    <lineage>
        <taxon>Eukaryota</taxon>
        <taxon>Fungi</taxon>
        <taxon>Dikarya</taxon>
        <taxon>Basidiomycota</taxon>
        <taxon>Agaricomycotina</taxon>
        <taxon>Agaricomycetes</taxon>
        <taxon>Agaricomycetidae</taxon>
        <taxon>Agaricales</taxon>
        <taxon>Agaricineae</taxon>
        <taxon>Crepidotaceae</taxon>
        <taxon>Crepidotus</taxon>
    </lineage>
</organism>
<dbReference type="Gene3D" id="1.10.510.10">
    <property type="entry name" value="Transferase(Phosphotransferase) domain 1"/>
    <property type="match status" value="1"/>
</dbReference>
<dbReference type="InterPro" id="IPR000719">
    <property type="entry name" value="Prot_kinase_dom"/>
</dbReference>
<dbReference type="InterPro" id="IPR001245">
    <property type="entry name" value="Ser-Thr/Tyr_kinase_cat_dom"/>
</dbReference>
<dbReference type="PANTHER" id="PTHR23257">
    <property type="entry name" value="SERINE-THREONINE PROTEIN KINASE"/>
    <property type="match status" value="1"/>
</dbReference>
<dbReference type="EMBL" id="MU157839">
    <property type="protein sequence ID" value="KAF9530576.1"/>
    <property type="molecule type" value="Genomic_DNA"/>
</dbReference>
<feature type="domain" description="Protein kinase" evidence="1">
    <location>
        <begin position="1"/>
        <end position="183"/>
    </location>
</feature>
<dbReference type="GO" id="GO:0007165">
    <property type="term" value="P:signal transduction"/>
    <property type="evidence" value="ECO:0007669"/>
    <property type="project" value="TreeGrafter"/>
</dbReference>
<keyword evidence="3" id="KW-1185">Reference proteome</keyword>
<reference evidence="2" key="1">
    <citation type="submission" date="2020-11" db="EMBL/GenBank/DDBJ databases">
        <authorList>
            <consortium name="DOE Joint Genome Institute"/>
            <person name="Ahrendt S."/>
            <person name="Riley R."/>
            <person name="Andreopoulos W."/>
            <person name="Labutti K."/>
            <person name="Pangilinan J."/>
            <person name="Ruiz-Duenas F.J."/>
            <person name="Barrasa J.M."/>
            <person name="Sanchez-Garcia M."/>
            <person name="Camarero S."/>
            <person name="Miyauchi S."/>
            <person name="Serrano A."/>
            <person name="Linde D."/>
            <person name="Babiker R."/>
            <person name="Drula E."/>
            <person name="Ayuso-Fernandez I."/>
            <person name="Pacheco R."/>
            <person name="Padilla G."/>
            <person name="Ferreira P."/>
            <person name="Barriuso J."/>
            <person name="Kellner H."/>
            <person name="Castanera R."/>
            <person name="Alfaro M."/>
            <person name="Ramirez L."/>
            <person name="Pisabarro A.G."/>
            <person name="Kuo A."/>
            <person name="Tritt A."/>
            <person name="Lipzen A."/>
            <person name="He G."/>
            <person name="Yan M."/>
            <person name="Ng V."/>
            <person name="Cullen D."/>
            <person name="Martin F."/>
            <person name="Rosso M.-N."/>
            <person name="Henrissat B."/>
            <person name="Hibbett D."/>
            <person name="Martinez A.T."/>
            <person name="Grigoriev I.V."/>
        </authorList>
    </citation>
    <scope>NUCLEOTIDE SEQUENCE</scope>
    <source>
        <strain evidence="2">CBS 506.95</strain>
    </source>
</reference>
<dbReference type="GO" id="GO:0005737">
    <property type="term" value="C:cytoplasm"/>
    <property type="evidence" value="ECO:0007669"/>
    <property type="project" value="TreeGrafter"/>
</dbReference>
<dbReference type="InterPro" id="IPR050167">
    <property type="entry name" value="Ser_Thr_protein_kinase"/>
</dbReference>
<evidence type="ECO:0000259" key="1">
    <source>
        <dbReference type="PROSITE" id="PS50011"/>
    </source>
</evidence>
<dbReference type="OrthoDB" id="346907at2759"/>
<dbReference type="AlphaFoldDB" id="A0A9P6EJ11"/>
<sequence>QVSPWMANGNLLDHVRDNPRVDRLKLLTEMVSGLEYLHSKGIVDINLRGSNVLISERSTVKLSDFGHSTFVDDGDGKTASGTSAVQWMAPELMRRVTRTGTATSDVWSFGTLCYALLVGERHFEDVDVESVIRMPHTCSIPERTERISESPNLTFDVWELMQQYWSAHPSSRPSTTFVKNKLLGIRNTPAGNLNDVSISSSNYRLQED</sequence>
<evidence type="ECO:0000313" key="3">
    <source>
        <dbReference type="Proteomes" id="UP000807306"/>
    </source>
</evidence>
<dbReference type="SUPFAM" id="SSF56112">
    <property type="entry name" value="Protein kinase-like (PK-like)"/>
    <property type="match status" value="1"/>
</dbReference>
<keyword evidence="2" id="KW-0808">Transferase</keyword>
<feature type="non-terminal residue" evidence="2">
    <location>
        <position position="1"/>
    </location>
</feature>
<comment type="caution">
    <text evidence="2">The sequence shown here is derived from an EMBL/GenBank/DDBJ whole genome shotgun (WGS) entry which is preliminary data.</text>
</comment>
<dbReference type="GO" id="GO:0005524">
    <property type="term" value="F:ATP binding"/>
    <property type="evidence" value="ECO:0007669"/>
    <property type="project" value="InterPro"/>
</dbReference>
<evidence type="ECO:0000313" key="2">
    <source>
        <dbReference type="EMBL" id="KAF9530576.1"/>
    </source>
</evidence>
<dbReference type="InterPro" id="IPR011009">
    <property type="entry name" value="Kinase-like_dom_sf"/>
</dbReference>
<dbReference type="GO" id="GO:0004672">
    <property type="term" value="F:protein kinase activity"/>
    <property type="evidence" value="ECO:0007669"/>
    <property type="project" value="InterPro"/>
</dbReference>
<dbReference type="PROSITE" id="PS50011">
    <property type="entry name" value="PROTEIN_KINASE_DOM"/>
    <property type="match status" value="1"/>
</dbReference>
<keyword evidence="2" id="KW-0418">Kinase</keyword>
<dbReference type="Proteomes" id="UP000807306">
    <property type="component" value="Unassembled WGS sequence"/>
</dbReference>
<dbReference type="Pfam" id="PF07714">
    <property type="entry name" value="PK_Tyr_Ser-Thr"/>
    <property type="match status" value="1"/>
</dbReference>
<protein>
    <submittedName>
        <fullName evidence="2">Kinase-like domain-containing protein</fullName>
    </submittedName>
</protein>
<accession>A0A9P6EJ11</accession>
<gene>
    <name evidence="2" type="ORF">CPB83DRAFT_763144</name>
</gene>
<name>A0A9P6EJ11_9AGAR</name>